<organism evidence="1 2">
    <name type="scientific">Pleurodeles waltl</name>
    <name type="common">Iberian ribbed newt</name>
    <dbReference type="NCBI Taxonomy" id="8319"/>
    <lineage>
        <taxon>Eukaryota</taxon>
        <taxon>Metazoa</taxon>
        <taxon>Chordata</taxon>
        <taxon>Craniata</taxon>
        <taxon>Vertebrata</taxon>
        <taxon>Euteleostomi</taxon>
        <taxon>Amphibia</taxon>
        <taxon>Batrachia</taxon>
        <taxon>Caudata</taxon>
        <taxon>Salamandroidea</taxon>
        <taxon>Salamandridae</taxon>
        <taxon>Pleurodelinae</taxon>
        <taxon>Pleurodeles</taxon>
    </lineage>
</organism>
<evidence type="ECO:0000313" key="2">
    <source>
        <dbReference type="Proteomes" id="UP001066276"/>
    </source>
</evidence>
<protein>
    <submittedName>
        <fullName evidence="1">Uncharacterized protein</fullName>
    </submittedName>
</protein>
<gene>
    <name evidence="1" type="ORF">NDU88_000601</name>
</gene>
<comment type="caution">
    <text evidence="1">The sequence shown here is derived from an EMBL/GenBank/DDBJ whole genome shotgun (WGS) entry which is preliminary data.</text>
</comment>
<dbReference type="Proteomes" id="UP001066276">
    <property type="component" value="Chromosome 3_2"/>
</dbReference>
<accession>A0AAV7THN4</accession>
<keyword evidence="2" id="KW-1185">Reference proteome</keyword>
<proteinExistence type="predicted"/>
<name>A0AAV7THN4_PLEWA</name>
<dbReference type="AlphaFoldDB" id="A0AAV7THN4"/>
<reference evidence="1" key="1">
    <citation type="journal article" date="2022" name="bioRxiv">
        <title>Sequencing and chromosome-scale assembly of the giantPleurodeles waltlgenome.</title>
        <authorList>
            <person name="Brown T."/>
            <person name="Elewa A."/>
            <person name="Iarovenko S."/>
            <person name="Subramanian E."/>
            <person name="Araus A.J."/>
            <person name="Petzold A."/>
            <person name="Susuki M."/>
            <person name="Suzuki K.-i.T."/>
            <person name="Hayashi T."/>
            <person name="Toyoda A."/>
            <person name="Oliveira C."/>
            <person name="Osipova E."/>
            <person name="Leigh N.D."/>
            <person name="Simon A."/>
            <person name="Yun M.H."/>
        </authorList>
    </citation>
    <scope>NUCLEOTIDE SEQUENCE</scope>
    <source>
        <strain evidence="1">20211129_DDA</strain>
        <tissue evidence="1">Liver</tissue>
    </source>
</reference>
<dbReference type="EMBL" id="JANPWB010000006">
    <property type="protein sequence ID" value="KAJ1175313.1"/>
    <property type="molecule type" value="Genomic_DNA"/>
</dbReference>
<evidence type="ECO:0000313" key="1">
    <source>
        <dbReference type="EMBL" id="KAJ1175313.1"/>
    </source>
</evidence>
<sequence length="164" mass="17710">MVCASPACKSKKCRQKSVAGRKITTSLESVVLNKDKEGCSLPGQIFGSRRGGTKFARPSCALIRQRMVSTWRGACKKSAVADDSHLGDFGVHAPVATRVVITWEKQALLPSDIMSERGEEALEERSWVTAPKMAASTAEHRDGVIVVSDSEDEEHTSEGCFISG</sequence>